<evidence type="ECO:0000313" key="1">
    <source>
        <dbReference type="EMBL" id="SIS79798.1"/>
    </source>
</evidence>
<evidence type="ECO:0000313" key="2">
    <source>
        <dbReference type="Proteomes" id="UP000186156"/>
    </source>
</evidence>
<name>A0A1N7M133_9BACL</name>
<accession>A0A1N7M133</accession>
<organism evidence="1 2">
    <name type="scientific">Alicyclobacillus vulcanalis</name>
    <dbReference type="NCBI Taxonomy" id="252246"/>
    <lineage>
        <taxon>Bacteria</taxon>
        <taxon>Bacillati</taxon>
        <taxon>Bacillota</taxon>
        <taxon>Bacilli</taxon>
        <taxon>Bacillales</taxon>
        <taxon>Alicyclobacillaceae</taxon>
        <taxon>Alicyclobacillus</taxon>
    </lineage>
</organism>
<sequence length="81" mass="9087">MVVILHPLVTGSAEIVVNAGSSSDENVVIADFLGMTLGDVARKLERRGYRLSFVTDHYLVFERQGRPLPRSRRGPTMFRRA</sequence>
<gene>
    <name evidence="1" type="ORF">SAMN05421799_104144</name>
</gene>
<protein>
    <submittedName>
        <fullName evidence="1">Uncharacterized protein</fullName>
    </submittedName>
</protein>
<dbReference type="EMBL" id="FTOO01000004">
    <property type="protein sequence ID" value="SIS79798.1"/>
    <property type="molecule type" value="Genomic_DNA"/>
</dbReference>
<keyword evidence="2" id="KW-1185">Reference proteome</keyword>
<dbReference type="AlphaFoldDB" id="A0A1N7M133"/>
<dbReference type="Proteomes" id="UP000186156">
    <property type="component" value="Unassembled WGS sequence"/>
</dbReference>
<dbReference type="STRING" id="252246.SAMN05421799_104144"/>
<dbReference type="OrthoDB" id="2376622at2"/>
<proteinExistence type="predicted"/>
<dbReference type="RefSeq" id="WP_076346253.1">
    <property type="nucleotide sequence ID" value="NZ_FTOO01000004.1"/>
</dbReference>
<reference evidence="2" key="1">
    <citation type="submission" date="2017-01" db="EMBL/GenBank/DDBJ databases">
        <authorList>
            <person name="Varghese N."/>
            <person name="Submissions S."/>
        </authorList>
    </citation>
    <scope>NUCLEOTIDE SEQUENCE [LARGE SCALE GENOMIC DNA]</scope>
    <source>
        <strain evidence="2">DSM 16176</strain>
    </source>
</reference>